<dbReference type="Proteomes" id="UP000274429">
    <property type="component" value="Unassembled WGS sequence"/>
</dbReference>
<proteinExistence type="inferred from homology"/>
<dbReference type="Pfam" id="PF07479">
    <property type="entry name" value="NAD_Gly3P_dh_C"/>
    <property type="match status" value="1"/>
</dbReference>
<dbReference type="FunFam" id="1.10.1040.10:FF:000004">
    <property type="entry name" value="Glycerol-3-phosphate dehydrogenase [NAD(+)]"/>
    <property type="match status" value="1"/>
</dbReference>
<keyword evidence="8" id="KW-1185">Reference proteome</keyword>
<name>A0A0R3WV04_HYDTA</name>
<dbReference type="GO" id="GO:0006072">
    <property type="term" value="P:glycerol-3-phosphate metabolic process"/>
    <property type="evidence" value="ECO:0007669"/>
    <property type="project" value="InterPro"/>
</dbReference>
<evidence type="ECO:0000256" key="4">
    <source>
        <dbReference type="ARBA" id="ARBA00023027"/>
    </source>
</evidence>
<evidence type="ECO:0000259" key="6">
    <source>
        <dbReference type="Pfam" id="PF07479"/>
    </source>
</evidence>
<dbReference type="GO" id="GO:0005975">
    <property type="term" value="P:carbohydrate metabolic process"/>
    <property type="evidence" value="ECO:0007669"/>
    <property type="project" value="InterPro"/>
</dbReference>
<reference evidence="7 8" key="2">
    <citation type="submission" date="2018-11" db="EMBL/GenBank/DDBJ databases">
        <authorList>
            <consortium name="Pathogen Informatics"/>
        </authorList>
    </citation>
    <scope>NUCLEOTIDE SEQUENCE [LARGE SCALE GENOMIC DNA]</scope>
</reference>
<organism evidence="9">
    <name type="scientific">Hydatigena taeniaeformis</name>
    <name type="common">Feline tapeworm</name>
    <name type="synonym">Taenia taeniaeformis</name>
    <dbReference type="NCBI Taxonomy" id="6205"/>
    <lineage>
        <taxon>Eukaryota</taxon>
        <taxon>Metazoa</taxon>
        <taxon>Spiralia</taxon>
        <taxon>Lophotrochozoa</taxon>
        <taxon>Platyhelminthes</taxon>
        <taxon>Cestoda</taxon>
        <taxon>Eucestoda</taxon>
        <taxon>Cyclophyllidea</taxon>
        <taxon>Taeniidae</taxon>
        <taxon>Hydatigera</taxon>
    </lineage>
</organism>
<evidence type="ECO:0000256" key="2">
    <source>
        <dbReference type="ARBA" id="ARBA00013218"/>
    </source>
</evidence>
<evidence type="ECO:0000313" key="7">
    <source>
        <dbReference type="EMBL" id="VDM25224.1"/>
    </source>
</evidence>
<evidence type="ECO:0000256" key="1">
    <source>
        <dbReference type="ARBA" id="ARBA00011009"/>
    </source>
</evidence>
<accession>A0A0R3WV04</accession>
<gene>
    <name evidence="7" type="ORF">TTAC_LOCUS4580</name>
</gene>
<dbReference type="GO" id="GO:0005829">
    <property type="term" value="C:cytosol"/>
    <property type="evidence" value="ECO:0007669"/>
    <property type="project" value="TreeGrafter"/>
</dbReference>
<protein>
    <recommendedName>
        <fullName evidence="2">glycerol-3-phosphate dehydrogenase (NAD(+))</fullName>
        <ecNumber evidence="2">1.1.1.8</ecNumber>
    </recommendedName>
</protein>
<evidence type="ECO:0000313" key="8">
    <source>
        <dbReference type="Proteomes" id="UP000274429"/>
    </source>
</evidence>
<dbReference type="InterPro" id="IPR013328">
    <property type="entry name" value="6PGD_dom2"/>
</dbReference>
<dbReference type="WBParaSite" id="TTAC_0000459401-mRNA-1">
    <property type="protein sequence ID" value="TTAC_0000459401-mRNA-1"/>
    <property type="gene ID" value="TTAC_0000459401"/>
</dbReference>
<dbReference type="EC" id="1.1.1.8" evidence="2"/>
<feature type="domain" description="Glycerol-3-phosphate dehydrogenase NAD-dependent C-terminal" evidence="6">
    <location>
        <begin position="37"/>
        <end position="135"/>
    </location>
</feature>
<keyword evidence="4" id="KW-0520">NAD</keyword>
<dbReference type="PANTHER" id="PTHR11728:SF8">
    <property type="entry name" value="GLYCEROL-3-PHOSPHATE DEHYDROGENASE [NAD(+)]-RELATED"/>
    <property type="match status" value="1"/>
</dbReference>
<dbReference type="STRING" id="6205.A0A0R3WV04"/>
<dbReference type="GO" id="GO:0141152">
    <property type="term" value="F:glycerol-3-phosphate dehydrogenase (NAD+) activity"/>
    <property type="evidence" value="ECO:0007669"/>
    <property type="project" value="UniProtKB-EC"/>
</dbReference>
<dbReference type="InterPro" id="IPR008927">
    <property type="entry name" value="6-PGluconate_DH-like_C_sf"/>
</dbReference>
<comment type="similarity">
    <text evidence="1">Belongs to the NAD-dependent glycerol-3-phosphate dehydrogenase family.</text>
</comment>
<dbReference type="AlphaFoldDB" id="A0A0R3WV04"/>
<dbReference type="PANTHER" id="PTHR11728">
    <property type="entry name" value="GLYCEROL-3-PHOSPHATE DEHYDROGENASE"/>
    <property type="match status" value="1"/>
</dbReference>
<evidence type="ECO:0000313" key="9">
    <source>
        <dbReference type="WBParaSite" id="TTAC_0000459401-mRNA-1"/>
    </source>
</evidence>
<keyword evidence="3" id="KW-0560">Oxidoreductase</keyword>
<sequence length="156" mass="17470">MIRWRGKCHIVSRICDYFLLIVSCAIPRGGVFLHLTTRCLHQSNPQESTFLESCGVADLITTCYGGRNRKIGVALATSEKSVVDLEAELLGGQSAQGVLTAGDVFEMLHARGLEADFPIFTMVHRICQRQEKASLFIKCIRHHPAHRCIYNNLEKN</sequence>
<dbReference type="Gene3D" id="1.10.1040.10">
    <property type="entry name" value="N-(1-d-carboxylethyl)-l-norvaline Dehydrogenase, domain 2"/>
    <property type="match status" value="1"/>
</dbReference>
<dbReference type="InterPro" id="IPR006109">
    <property type="entry name" value="G3P_DH_NAD-dep_C"/>
</dbReference>
<dbReference type="SUPFAM" id="SSF48179">
    <property type="entry name" value="6-phosphogluconate dehydrogenase C-terminal domain-like"/>
    <property type="match status" value="1"/>
</dbReference>
<evidence type="ECO:0000256" key="3">
    <source>
        <dbReference type="ARBA" id="ARBA00023002"/>
    </source>
</evidence>
<dbReference type="EMBL" id="UYWX01004808">
    <property type="protein sequence ID" value="VDM25224.1"/>
    <property type="molecule type" value="Genomic_DNA"/>
</dbReference>
<comment type="catalytic activity">
    <reaction evidence="5">
        <text>sn-glycerol 3-phosphate + NAD(+) = dihydroxyacetone phosphate + NADH + H(+)</text>
        <dbReference type="Rhea" id="RHEA:11092"/>
        <dbReference type="ChEBI" id="CHEBI:15378"/>
        <dbReference type="ChEBI" id="CHEBI:57540"/>
        <dbReference type="ChEBI" id="CHEBI:57597"/>
        <dbReference type="ChEBI" id="CHEBI:57642"/>
        <dbReference type="ChEBI" id="CHEBI:57945"/>
        <dbReference type="EC" id="1.1.1.8"/>
    </reaction>
</comment>
<reference evidence="9" key="1">
    <citation type="submission" date="2017-02" db="UniProtKB">
        <authorList>
            <consortium name="WormBaseParasite"/>
        </authorList>
    </citation>
    <scope>IDENTIFICATION</scope>
</reference>
<evidence type="ECO:0000256" key="5">
    <source>
        <dbReference type="ARBA" id="ARBA00048683"/>
    </source>
</evidence>
<dbReference type="OrthoDB" id="10263760at2759"/>